<name>A0A6P1VWE5_9BACT</name>
<dbReference type="Gene3D" id="2.60.120.10">
    <property type="entry name" value="Jelly Rolls"/>
    <property type="match status" value="1"/>
</dbReference>
<organism evidence="2 3">
    <name type="scientific">Spirosoma endbachense</name>
    <dbReference type="NCBI Taxonomy" id="2666025"/>
    <lineage>
        <taxon>Bacteria</taxon>
        <taxon>Pseudomonadati</taxon>
        <taxon>Bacteroidota</taxon>
        <taxon>Cytophagia</taxon>
        <taxon>Cytophagales</taxon>
        <taxon>Cytophagaceae</taxon>
        <taxon>Spirosoma</taxon>
    </lineage>
</organism>
<sequence length="154" mass="16948">MQDSFVLSSFESRTSQPYNVLGMAVYLKVAGADTAGQLSVFEAEYQKHEGPPLHAHQVDETFFITSGEFLFQTGDKRCIVKAGDTLFIPRNMPHAFLTISERGAMLFMVNPTDKVEILFERLSAYPTPPSVDEVVALHEELGLKILGGPLSAAQ</sequence>
<dbReference type="RefSeq" id="WP_162386106.1">
    <property type="nucleotide sequence ID" value="NZ_CP045997.1"/>
</dbReference>
<keyword evidence="3" id="KW-1185">Reference proteome</keyword>
<dbReference type="Proteomes" id="UP000464577">
    <property type="component" value="Chromosome"/>
</dbReference>
<feature type="domain" description="Cupin type-2" evidence="1">
    <location>
        <begin position="43"/>
        <end position="109"/>
    </location>
</feature>
<dbReference type="InterPro" id="IPR013096">
    <property type="entry name" value="Cupin_2"/>
</dbReference>
<dbReference type="InterPro" id="IPR011051">
    <property type="entry name" value="RmlC_Cupin_sf"/>
</dbReference>
<dbReference type="AlphaFoldDB" id="A0A6P1VWE5"/>
<dbReference type="PANTHER" id="PTHR36440">
    <property type="entry name" value="PUTATIVE (AFU_ORTHOLOGUE AFUA_8G07350)-RELATED"/>
    <property type="match status" value="1"/>
</dbReference>
<evidence type="ECO:0000313" key="2">
    <source>
        <dbReference type="EMBL" id="QHV95696.1"/>
    </source>
</evidence>
<reference evidence="2 3" key="1">
    <citation type="submission" date="2019-11" db="EMBL/GenBank/DDBJ databases">
        <title>Spirosoma endbachense sp. nov., isolated from a natural salt meadow.</title>
        <authorList>
            <person name="Rojas J."/>
            <person name="Ambika Manirajan B."/>
            <person name="Ratering S."/>
            <person name="Suarez C."/>
            <person name="Geissler-Plaum R."/>
            <person name="Schnell S."/>
        </authorList>
    </citation>
    <scope>NUCLEOTIDE SEQUENCE [LARGE SCALE GENOMIC DNA]</scope>
    <source>
        <strain evidence="2 3">I-24</strain>
    </source>
</reference>
<dbReference type="PANTHER" id="PTHR36440:SF1">
    <property type="entry name" value="PUTATIVE (AFU_ORTHOLOGUE AFUA_8G07350)-RELATED"/>
    <property type="match status" value="1"/>
</dbReference>
<dbReference type="KEGG" id="senf:GJR95_12055"/>
<gene>
    <name evidence="2" type="ORF">GJR95_12055</name>
</gene>
<proteinExistence type="predicted"/>
<accession>A0A6P1VWE5</accession>
<dbReference type="InterPro" id="IPR053146">
    <property type="entry name" value="QDO-like"/>
</dbReference>
<evidence type="ECO:0000259" key="1">
    <source>
        <dbReference type="Pfam" id="PF07883"/>
    </source>
</evidence>
<dbReference type="EMBL" id="CP045997">
    <property type="protein sequence ID" value="QHV95696.1"/>
    <property type="molecule type" value="Genomic_DNA"/>
</dbReference>
<dbReference type="Pfam" id="PF07883">
    <property type="entry name" value="Cupin_2"/>
    <property type="match status" value="1"/>
</dbReference>
<dbReference type="InterPro" id="IPR014710">
    <property type="entry name" value="RmlC-like_jellyroll"/>
</dbReference>
<protein>
    <submittedName>
        <fullName evidence="2">Cupin domain-containing protein</fullName>
    </submittedName>
</protein>
<evidence type="ECO:0000313" key="3">
    <source>
        <dbReference type="Proteomes" id="UP000464577"/>
    </source>
</evidence>
<dbReference type="SUPFAM" id="SSF51182">
    <property type="entry name" value="RmlC-like cupins"/>
    <property type="match status" value="1"/>
</dbReference>